<proteinExistence type="predicted"/>
<dbReference type="OMA" id="ACFECIS"/>
<evidence type="ECO:0000313" key="3">
    <source>
        <dbReference type="Proteomes" id="UP000295252"/>
    </source>
</evidence>
<sequence length="736" mass="81630">MADQFSKSVEFGLKLSKRIFYGKESSAPAPAVMERKSETNWPLLPTGPMVYAVISEPSMVDNPDIPSYQPYVHGRCEPPALIPLHMHGVAMEVDCYLDTAFITVTGTWRLHCVTASKSCDCRIAVPMGEKGSILGVQVECPLRSYSTQLTTLEEDREADKAKDGFLLKGHIYTLKIPQVDGGCTLSVRISWSQKLLCQNNQLCLKIPFTFPQYVTPVGKKVSKIEKILLNVNSGIAVEIFCKSSSHPLKQVSRQAGKLQFSYEREASMWSINDFSFIYSVSSNDIVGGVLLQSPPLHDFDQRDMFCFYLYPGNTNNRKVFRKEVIFVVDISASMRGDPLDKVKAAVLTALSKLNPADSFNIIAFNGLSLLFSSSMELATKEVIENASQWIANNVVADGSTNISLPLSQALKMVSKAGDLISLIFLITDGSVEDERDICAIVKHQAMEGGFNSPRINTLAIGSYCNHYFLQVLAEIGRGYYDAAYDMDSIDFRLERLFDQASSVILADLTIDCLEQLDSLELYPFQLPDLLSESPLLVSGRYTGKFPDSVKFRGTLADLENYVIDAKVQKAKDFPMERMCARSQIDALTANAWLSEDKQLEEKVERMSLQTGVPSEYTNLVLLETKKEKQISESSGKKVIVLRRVGAGFGSLKATAENLPPETAEPKLHETSEMITKAARNLCGRMLDCCCCMCFIQFCSRLNDQCAVVLTQLCTALACFGCMNFCCEVCFSCDFCG</sequence>
<evidence type="ECO:0000313" key="2">
    <source>
        <dbReference type="EMBL" id="CDO97834.1"/>
    </source>
</evidence>
<organism evidence="2 3">
    <name type="scientific">Coffea canephora</name>
    <name type="common">Robusta coffee</name>
    <dbReference type="NCBI Taxonomy" id="49390"/>
    <lineage>
        <taxon>Eukaryota</taxon>
        <taxon>Viridiplantae</taxon>
        <taxon>Streptophyta</taxon>
        <taxon>Embryophyta</taxon>
        <taxon>Tracheophyta</taxon>
        <taxon>Spermatophyta</taxon>
        <taxon>Magnoliopsida</taxon>
        <taxon>eudicotyledons</taxon>
        <taxon>Gunneridae</taxon>
        <taxon>Pentapetalae</taxon>
        <taxon>asterids</taxon>
        <taxon>lamiids</taxon>
        <taxon>Gentianales</taxon>
        <taxon>Rubiaceae</taxon>
        <taxon>Ixoroideae</taxon>
        <taxon>Gardenieae complex</taxon>
        <taxon>Bertiereae - Coffeeae clade</taxon>
        <taxon>Coffeeae</taxon>
        <taxon>Coffea</taxon>
    </lineage>
</organism>
<protein>
    <recommendedName>
        <fullName evidence="1">VWFA domain-containing protein</fullName>
    </recommendedName>
</protein>
<dbReference type="Gene3D" id="3.40.50.410">
    <property type="entry name" value="von Willebrand factor, type A domain"/>
    <property type="match status" value="1"/>
</dbReference>
<dbReference type="InterPro" id="IPR002035">
    <property type="entry name" value="VWF_A"/>
</dbReference>
<keyword evidence="3" id="KW-1185">Reference proteome</keyword>
<dbReference type="Proteomes" id="UP000295252">
    <property type="component" value="Chromosome VI"/>
</dbReference>
<name>A0A068TPG5_COFCA</name>
<dbReference type="PhylomeDB" id="A0A068TPG5"/>
<reference evidence="3" key="1">
    <citation type="journal article" date="2014" name="Science">
        <title>The coffee genome provides insight into the convergent evolution of caffeine biosynthesis.</title>
        <authorList>
            <person name="Denoeud F."/>
            <person name="Carretero-Paulet L."/>
            <person name="Dereeper A."/>
            <person name="Droc G."/>
            <person name="Guyot R."/>
            <person name="Pietrella M."/>
            <person name="Zheng C."/>
            <person name="Alberti A."/>
            <person name="Anthony F."/>
            <person name="Aprea G."/>
            <person name="Aury J.M."/>
            <person name="Bento P."/>
            <person name="Bernard M."/>
            <person name="Bocs S."/>
            <person name="Campa C."/>
            <person name="Cenci A."/>
            <person name="Combes M.C."/>
            <person name="Crouzillat D."/>
            <person name="Da Silva C."/>
            <person name="Daddiego L."/>
            <person name="De Bellis F."/>
            <person name="Dussert S."/>
            <person name="Garsmeur O."/>
            <person name="Gayraud T."/>
            <person name="Guignon V."/>
            <person name="Jahn K."/>
            <person name="Jamilloux V."/>
            <person name="Joet T."/>
            <person name="Labadie K."/>
            <person name="Lan T."/>
            <person name="Leclercq J."/>
            <person name="Lepelley M."/>
            <person name="Leroy T."/>
            <person name="Li L.T."/>
            <person name="Librado P."/>
            <person name="Lopez L."/>
            <person name="Munoz A."/>
            <person name="Noel B."/>
            <person name="Pallavicini A."/>
            <person name="Perrotta G."/>
            <person name="Poncet V."/>
            <person name="Pot D."/>
            <person name="Priyono X."/>
            <person name="Rigoreau M."/>
            <person name="Rouard M."/>
            <person name="Rozas J."/>
            <person name="Tranchant-Dubreuil C."/>
            <person name="VanBuren R."/>
            <person name="Zhang Q."/>
            <person name="Andrade A.C."/>
            <person name="Argout X."/>
            <person name="Bertrand B."/>
            <person name="de Kochko A."/>
            <person name="Graziosi G."/>
            <person name="Henry R.J."/>
            <person name="Jayarama X."/>
            <person name="Ming R."/>
            <person name="Nagai C."/>
            <person name="Rounsley S."/>
            <person name="Sankoff D."/>
            <person name="Giuliano G."/>
            <person name="Albert V.A."/>
            <person name="Wincker P."/>
            <person name="Lashermes P."/>
        </authorList>
    </citation>
    <scope>NUCLEOTIDE SEQUENCE [LARGE SCALE GENOMIC DNA]</scope>
    <source>
        <strain evidence="3">cv. DH200-94</strain>
    </source>
</reference>
<dbReference type="EMBL" id="HG739086">
    <property type="protein sequence ID" value="CDO97834.1"/>
    <property type="molecule type" value="Genomic_DNA"/>
</dbReference>
<accession>A0A068TPG5</accession>
<dbReference type="PROSITE" id="PS50234">
    <property type="entry name" value="VWFA"/>
    <property type="match status" value="1"/>
</dbReference>
<dbReference type="PANTHER" id="PTHR46503">
    <property type="entry name" value="INTER-ALPHA-TRYPSIN INHIBITOR HEAVY CHAIN-LIKE PROTEIN"/>
    <property type="match status" value="1"/>
</dbReference>
<dbReference type="Pfam" id="PF13768">
    <property type="entry name" value="VWA_3"/>
    <property type="match status" value="1"/>
</dbReference>
<dbReference type="InterPro" id="IPR036465">
    <property type="entry name" value="vWFA_dom_sf"/>
</dbReference>
<gene>
    <name evidence="2" type="ORF">GSCOC_T00021750001</name>
</gene>
<dbReference type="PANTHER" id="PTHR46503:SF9">
    <property type="entry name" value="INTER ALPHA-TRYPSIN INHIBITOR, HEAVY CHAIN-LIKE PROTEIN"/>
    <property type="match status" value="1"/>
</dbReference>
<dbReference type="OrthoDB" id="1729737at2759"/>
<dbReference type="AlphaFoldDB" id="A0A068TPG5"/>
<dbReference type="SUPFAM" id="SSF53300">
    <property type="entry name" value="vWA-like"/>
    <property type="match status" value="1"/>
</dbReference>
<dbReference type="InParanoid" id="A0A068TPG5"/>
<dbReference type="STRING" id="49390.A0A068TPG5"/>
<dbReference type="SMART" id="SM00327">
    <property type="entry name" value="VWA"/>
    <property type="match status" value="1"/>
</dbReference>
<feature type="domain" description="VWFA" evidence="1">
    <location>
        <begin position="323"/>
        <end position="500"/>
    </location>
</feature>
<evidence type="ECO:0000259" key="1">
    <source>
        <dbReference type="PROSITE" id="PS50234"/>
    </source>
</evidence>
<dbReference type="Gramene" id="CDO97834">
    <property type="protein sequence ID" value="CDO97834"/>
    <property type="gene ID" value="GSCOC_T00021750001"/>
</dbReference>